<protein>
    <submittedName>
        <fullName evidence="1">Methyltransferase</fullName>
    </submittedName>
</protein>
<organism evidence="1 2">
    <name type="scientific">Thermococcus siculi</name>
    <dbReference type="NCBI Taxonomy" id="72803"/>
    <lineage>
        <taxon>Archaea</taxon>
        <taxon>Methanobacteriati</taxon>
        <taxon>Methanobacteriota</taxon>
        <taxon>Thermococci</taxon>
        <taxon>Thermococcales</taxon>
        <taxon>Thermococcaceae</taxon>
        <taxon>Thermococcus</taxon>
    </lineage>
</organism>
<reference evidence="1 2" key="1">
    <citation type="submission" date="2016-04" db="EMBL/GenBank/DDBJ databases">
        <title>Complete genome sequence of Thermococcus siculi type strain RG-20.</title>
        <authorList>
            <person name="Oger P.M."/>
        </authorList>
    </citation>
    <scope>NUCLEOTIDE SEQUENCE [LARGE SCALE GENOMIC DNA]</scope>
    <source>
        <strain evidence="1 2">RG-20</strain>
    </source>
</reference>
<dbReference type="Proteomes" id="UP000250125">
    <property type="component" value="Chromosome"/>
</dbReference>
<dbReference type="GeneID" id="33317608"/>
<accession>A0A2Z2MJP6</accession>
<name>A0A2Z2MJP6_9EURY</name>
<dbReference type="Pfam" id="PF01209">
    <property type="entry name" value="Ubie_methyltran"/>
    <property type="match status" value="1"/>
</dbReference>
<evidence type="ECO:0000313" key="1">
    <source>
        <dbReference type="EMBL" id="ASJ08652.1"/>
    </source>
</evidence>
<proteinExistence type="predicted"/>
<dbReference type="GO" id="GO:0008168">
    <property type="term" value="F:methyltransferase activity"/>
    <property type="evidence" value="ECO:0007669"/>
    <property type="project" value="UniProtKB-KW"/>
</dbReference>
<dbReference type="RefSeq" id="WP_088855889.1">
    <property type="nucleotide sequence ID" value="NZ_CP015103.1"/>
</dbReference>
<dbReference type="OrthoDB" id="1018at2157"/>
<dbReference type="GO" id="GO:0032259">
    <property type="term" value="P:methylation"/>
    <property type="evidence" value="ECO:0007669"/>
    <property type="project" value="UniProtKB-KW"/>
</dbReference>
<dbReference type="SUPFAM" id="SSF53335">
    <property type="entry name" value="S-adenosyl-L-methionine-dependent methyltransferases"/>
    <property type="match status" value="1"/>
</dbReference>
<keyword evidence="2" id="KW-1185">Reference proteome</keyword>
<gene>
    <name evidence="1" type="ORF">A3L11_05180</name>
</gene>
<dbReference type="InterPro" id="IPR029063">
    <property type="entry name" value="SAM-dependent_MTases_sf"/>
</dbReference>
<keyword evidence="1" id="KW-0808">Transferase</keyword>
<evidence type="ECO:0000313" key="2">
    <source>
        <dbReference type="Proteomes" id="UP000250125"/>
    </source>
</evidence>
<dbReference type="EMBL" id="CP015103">
    <property type="protein sequence ID" value="ASJ08652.1"/>
    <property type="molecule type" value="Genomic_DNA"/>
</dbReference>
<dbReference type="KEGG" id="tsl:A3L11_05180"/>
<sequence length="281" mass="32449">MLANEEKFERDVLSKIPLRNEPPLPSDWLRIEMLERFRVLRFAPIREGMNVLEIGCGAHAITTVPLAYLVGETGRVVAVDKARWRFFEEITSAAGLRHRIIPMKLDARELPFPFKMFDLAVLVHGVRSLRNEETIIKVISEMLRISERVFIAESMPVANNERQMAHLELYNLRQEIFEALFGEKDDLHYFPLEKLRKFVERAGGKIIESGAFEPALPHYLAYIPREYMGRIKDEKKRAELLRRWDAAYKKWKRGAEYPPVGWILAKPLPSPPSAGGTRGGR</sequence>
<dbReference type="AlphaFoldDB" id="A0A2Z2MJP6"/>
<keyword evidence="1" id="KW-0489">Methyltransferase</keyword>
<dbReference type="Gene3D" id="3.40.50.150">
    <property type="entry name" value="Vaccinia Virus protein VP39"/>
    <property type="match status" value="1"/>
</dbReference>